<sequence>MAGKGTENDGPKTKNSYEVKHLEVECERSIAKGDVVSSDNMTVINFSNAFEAVLEDVNKEINMLLSKYARFLCERAAADASLVHELDEILTEARALETHLTQKKESLRHSLALISNTLQNQMTLS</sequence>
<proteinExistence type="predicted"/>
<keyword evidence="2" id="KW-1185">Reference proteome</keyword>
<name>A0AAD8CV57_ACIOX</name>
<evidence type="ECO:0008006" key="3">
    <source>
        <dbReference type="Google" id="ProtNLM"/>
    </source>
</evidence>
<gene>
    <name evidence="1" type="ORF">AOXY_G26038</name>
</gene>
<protein>
    <recommendedName>
        <fullName evidence="3">Testis-expressed sequence 12 protein</fullName>
    </recommendedName>
</protein>
<comment type="caution">
    <text evidence="1">The sequence shown here is derived from an EMBL/GenBank/DDBJ whole genome shotgun (WGS) entry which is preliminary data.</text>
</comment>
<dbReference type="InterPro" id="IPR029193">
    <property type="entry name" value="TEX12"/>
</dbReference>
<dbReference type="Pfam" id="PF15219">
    <property type="entry name" value="TEX12"/>
    <property type="match status" value="1"/>
</dbReference>
<dbReference type="EMBL" id="JAGXEW010000028">
    <property type="protein sequence ID" value="KAK1155968.1"/>
    <property type="molecule type" value="Genomic_DNA"/>
</dbReference>
<accession>A0AAD8CV57</accession>
<dbReference type="PANTHER" id="PTHR37349">
    <property type="entry name" value="TESTIS-EXPRESSED PROTEIN 12"/>
    <property type="match status" value="1"/>
</dbReference>
<evidence type="ECO:0000313" key="1">
    <source>
        <dbReference type="EMBL" id="KAK1155968.1"/>
    </source>
</evidence>
<dbReference type="Proteomes" id="UP001230051">
    <property type="component" value="Unassembled WGS sequence"/>
</dbReference>
<evidence type="ECO:0000313" key="2">
    <source>
        <dbReference type="Proteomes" id="UP001230051"/>
    </source>
</evidence>
<dbReference type="PANTHER" id="PTHR37349:SF1">
    <property type="entry name" value="TESTIS-EXPRESSED PROTEIN 12"/>
    <property type="match status" value="1"/>
</dbReference>
<organism evidence="1 2">
    <name type="scientific">Acipenser oxyrinchus oxyrinchus</name>
    <dbReference type="NCBI Taxonomy" id="40147"/>
    <lineage>
        <taxon>Eukaryota</taxon>
        <taxon>Metazoa</taxon>
        <taxon>Chordata</taxon>
        <taxon>Craniata</taxon>
        <taxon>Vertebrata</taxon>
        <taxon>Euteleostomi</taxon>
        <taxon>Actinopterygii</taxon>
        <taxon>Chondrostei</taxon>
        <taxon>Acipenseriformes</taxon>
        <taxon>Acipenseridae</taxon>
        <taxon>Acipenser</taxon>
    </lineage>
</organism>
<dbReference type="AlphaFoldDB" id="A0AAD8CV57"/>
<reference evidence="1" key="1">
    <citation type="submission" date="2022-02" db="EMBL/GenBank/DDBJ databases">
        <title>Atlantic sturgeon de novo genome assembly.</title>
        <authorList>
            <person name="Stock M."/>
            <person name="Klopp C."/>
            <person name="Guiguen Y."/>
            <person name="Cabau C."/>
            <person name="Parinello H."/>
            <person name="Santidrian Yebra-Pimentel E."/>
            <person name="Kuhl H."/>
            <person name="Dirks R.P."/>
            <person name="Guessner J."/>
            <person name="Wuertz S."/>
            <person name="Du K."/>
            <person name="Schartl M."/>
        </authorList>
    </citation>
    <scope>NUCLEOTIDE SEQUENCE</scope>
    <source>
        <strain evidence="1">STURGEONOMICS-FGT-2020</strain>
        <tissue evidence="1">Whole blood</tissue>
    </source>
</reference>